<reference evidence="1 2" key="1">
    <citation type="submission" date="2020-09" db="EMBL/GenBank/DDBJ databases">
        <title>Sphingomonas sp., a new species isolated from pork steak.</title>
        <authorList>
            <person name="Heidler von Heilborn D."/>
        </authorList>
    </citation>
    <scope>NUCLEOTIDE SEQUENCE [LARGE SCALE GENOMIC DNA]</scope>
    <source>
        <strain evidence="2">S8-3T</strain>
    </source>
</reference>
<organism evidence="1 2">
    <name type="scientific">Sphingomonas alpina</name>
    <dbReference type="NCBI Taxonomy" id="653931"/>
    <lineage>
        <taxon>Bacteria</taxon>
        <taxon>Pseudomonadati</taxon>
        <taxon>Pseudomonadota</taxon>
        <taxon>Alphaproteobacteria</taxon>
        <taxon>Sphingomonadales</taxon>
        <taxon>Sphingomonadaceae</taxon>
        <taxon>Sphingomonas</taxon>
    </lineage>
</organism>
<accession>A0A7H0LFU3</accession>
<dbReference type="Proteomes" id="UP000516148">
    <property type="component" value="Chromosome"/>
</dbReference>
<dbReference type="EMBL" id="CP061038">
    <property type="protein sequence ID" value="QNQ08546.1"/>
    <property type="molecule type" value="Genomic_DNA"/>
</dbReference>
<dbReference type="AlphaFoldDB" id="A0A7H0LFU3"/>
<name>A0A7H0LFU3_9SPHN</name>
<dbReference type="KEGG" id="spap:H3Z74_17600"/>
<evidence type="ECO:0000313" key="1">
    <source>
        <dbReference type="EMBL" id="QNQ08546.1"/>
    </source>
</evidence>
<proteinExistence type="predicted"/>
<sequence length="241" mass="26088">MKRPGWKLPLAFGVAVGVGALLPAGWAIATSGPPDASFGTINAARINIVEPNGKYRLVISNTPRFPGLFMGGKEYKHHNRKQGGMLFFNDEGDEVGGMGFGSRSAEGHQSASASILFDQYKQDQTVGMVYAENDKQRTAGLRVWDRPDASIQPLMEMSDRASRASTDAEKDKIRAEMLAHAKANGGVGEERFFAGKQLDDAIVRLADKQGRPRLVMKVGADGQPVIEFLGADGKIVKRITQ</sequence>
<gene>
    <name evidence="1" type="ORF">H3Z74_17600</name>
</gene>
<protein>
    <submittedName>
        <fullName evidence="1">Uncharacterized protein</fullName>
    </submittedName>
</protein>
<keyword evidence="2" id="KW-1185">Reference proteome</keyword>
<evidence type="ECO:0000313" key="2">
    <source>
        <dbReference type="Proteomes" id="UP000516148"/>
    </source>
</evidence>
<dbReference type="RefSeq" id="WP_187760874.1">
    <property type="nucleotide sequence ID" value="NZ_CP061038.1"/>
</dbReference>